<sequence length="100" mass="11540">MNRRKRKQTLWLLFPWDRLTCASTAGSLDPMNFECDQCGACCKELLVEVYDIDVLREPKLTTAEISQWTRDLTHAQLMDELEQEGKCLLIARANQGVRPL</sequence>
<dbReference type="OrthoDB" id="9810361at2"/>
<organism evidence="1 2">
    <name type="scientific">Rhodopirellula baltica (strain DSM 10527 / NCIMB 13988 / SH1)</name>
    <dbReference type="NCBI Taxonomy" id="243090"/>
    <lineage>
        <taxon>Bacteria</taxon>
        <taxon>Pseudomonadati</taxon>
        <taxon>Planctomycetota</taxon>
        <taxon>Planctomycetia</taxon>
        <taxon>Pirellulales</taxon>
        <taxon>Pirellulaceae</taxon>
        <taxon>Rhodopirellula</taxon>
    </lineage>
</organism>
<dbReference type="Proteomes" id="UP000001025">
    <property type="component" value="Chromosome"/>
</dbReference>
<evidence type="ECO:0000313" key="2">
    <source>
        <dbReference type="Proteomes" id="UP000001025"/>
    </source>
</evidence>
<reference evidence="1 2" key="1">
    <citation type="journal article" date="2003" name="Proc. Natl. Acad. Sci. U.S.A.">
        <title>Complete genome sequence of the marine planctomycete Pirellula sp. strain 1.</title>
        <authorList>
            <person name="Gloeckner F.O."/>
            <person name="Kube M."/>
            <person name="Bauer M."/>
            <person name="Teeling H."/>
            <person name="Lombardot T."/>
            <person name="Ludwig W."/>
            <person name="Gade D."/>
            <person name="Beck A."/>
            <person name="Borzym K."/>
            <person name="Heitmann K."/>
            <person name="Rabus R."/>
            <person name="Schlesner H."/>
            <person name="Amann R."/>
            <person name="Reinhardt R."/>
        </authorList>
    </citation>
    <scope>NUCLEOTIDE SEQUENCE [LARGE SCALE GENOMIC DNA]</scope>
    <source>
        <strain evidence="2">DSM 10527 / NCIMB 13988 / SH1</strain>
    </source>
</reference>
<proteinExistence type="predicted"/>
<dbReference type="EMBL" id="BX294146">
    <property type="protein sequence ID" value="CAD75552.1"/>
    <property type="molecule type" value="Genomic_DNA"/>
</dbReference>
<gene>
    <name evidence="1" type="ordered locus">RB7749</name>
</gene>
<dbReference type="STRING" id="243090.RB7749"/>
<protein>
    <submittedName>
        <fullName evidence="1">Uncharacterized protein</fullName>
    </submittedName>
</protein>
<dbReference type="KEGG" id="rba:RB7749"/>
<dbReference type="PATRIC" id="fig|243090.15.peg.3739"/>
<dbReference type="HOGENOM" id="CLU_2303799_0_0_0"/>
<name>Q7UN67_RHOBA</name>
<keyword evidence="2" id="KW-1185">Reference proteome</keyword>
<dbReference type="InParanoid" id="Q7UN67"/>
<evidence type="ECO:0000313" key="1">
    <source>
        <dbReference type="EMBL" id="CAD75552.1"/>
    </source>
</evidence>
<dbReference type="EnsemblBacteria" id="CAD75552">
    <property type="protein sequence ID" value="CAD75552"/>
    <property type="gene ID" value="RB7749"/>
</dbReference>
<accession>Q7UN67</accession>
<dbReference type="AlphaFoldDB" id="Q7UN67"/>